<evidence type="ECO:0000256" key="17">
    <source>
        <dbReference type="HAMAP-Rule" id="MF_02241"/>
    </source>
</evidence>
<dbReference type="InterPro" id="IPR048254">
    <property type="entry name" value="CDP_ALCOHOL_P_TRANSF_CS"/>
</dbReference>
<protein>
    <recommendedName>
        <fullName evidence="14 17">Phosphatidylinositol phosphate synthase</fullName>
        <shortName evidence="17">PIP synthase</shortName>
        <ecNumber evidence="17">2.7.8.-</ecNumber>
    </recommendedName>
    <alternativeName>
        <fullName evidence="15 17">CDP-diacylglycerol--D-myo-inositol-3-phosphate 3-phosphatidyltransferase</fullName>
    </alternativeName>
</protein>
<dbReference type="GO" id="GO:0005886">
    <property type="term" value="C:plasma membrane"/>
    <property type="evidence" value="ECO:0007669"/>
    <property type="project" value="UniProtKB-SubCell"/>
</dbReference>
<feature type="binding site" evidence="17">
    <location>
        <position position="65"/>
    </location>
    <ligand>
        <name>Mg(2+)</name>
        <dbReference type="ChEBI" id="CHEBI:18420"/>
        <label>2</label>
    </ligand>
</feature>
<evidence type="ECO:0000256" key="18">
    <source>
        <dbReference type="RuleBase" id="RU003750"/>
    </source>
</evidence>
<accession>A0A939RTU1</accession>
<feature type="binding site" evidence="17">
    <location>
        <begin position="28"/>
        <end position="31"/>
    </location>
    <ligand>
        <name>a CDP-1,2-diacyl-sn-glycerol</name>
        <dbReference type="ChEBI" id="CHEBI:58332"/>
    </ligand>
</feature>
<keyword evidence="17" id="KW-1208">Phospholipid metabolism</keyword>
<evidence type="ECO:0000256" key="5">
    <source>
        <dbReference type="ARBA" id="ARBA00011738"/>
    </source>
</evidence>
<feature type="binding site" evidence="17">
    <location>
        <position position="86"/>
    </location>
    <ligand>
        <name>Mg(2+)</name>
        <dbReference type="ChEBI" id="CHEBI:18420"/>
        <label>2</label>
    </ligand>
</feature>
<name>A0A939RTU1_9CELL</name>
<evidence type="ECO:0000256" key="2">
    <source>
        <dbReference type="ARBA" id="ARBA00004805"/>
    </source>
</evidence>
<keyword evidence="12 17" id="KW-0472">Membrane</keyword>
<feature type="binding site" evidence="17">
    <location>
        <position position="90"/>
    </location>
    <ligand>
        <name>Mg(2+)</name>
        <dbReference type="ChEBI" id="CHEBI:18420"/>
        <label>2</label>
    </ligand>
</feature>
<keyword evidence="7 17" id="KW-0808">Transferase</keyword>
<dbReference type="InterPro" id="IPR044268">
    <property type="entry name" value="PIP_synthase_PgsA1"/>
</dbReference>
<feature type="binding site" evidence="17">
    <location>
        <position position="86"/>
    </location>
    <ligand>
        <name>Mg(2+)</name>
        <dbReference type="ChEBI" id="CHEBI:18420"/>
        <label>1</label>
    </ligand>
</feature>
<comment type="catalytic activity">
    <reaction evidence="13 17">
        <text>1,2-di-(9Z-octadecenoyl)-sn-glycero-3-cytidine-5'-diphosphate + 1D-myo-inositol 3-phosphate = 1,2-di-(9Z-octadecenoyl)-sn-glycero-3-phospho-(1D-myo-inositol-3-phosphate) + CMP + H(+)</text>
        <dbReference type="Rhea" id="RHEA:61216"/>
        <dbReference type="ChEBI" id="CHEBI:15378"/>
        <dbReference type="ChEBI" id="CHEBI:58401"/>
        <dbReference type="ChEBI" id="CHEBI:60377"/>
        <dbReference type="ChEBI" id="CHEBI:85356"/>
        <dbReference type="ChEBI" id="CHEBI:144472"/>
    </reaction>
</comment>
<dbReference type="Gene3D" id="1.20.120.1760">
    <property type="match status" value="1"/>
</dbReference>
<comment type="pathway">
    <text evidence="2 17">Phospholipid metabolism; phosphatidylinositol phosphate biosynthesis.</text>
</comment>
<keyword evidence="9 17" id="KW-0479">Metal-binding</keyword>
<dbReference type="PROSITE" id="PS00379">
    <property type="entry name" value="CDP_ALCOHOL_P_TRANSF"/>
    <property type="match status" value="1"/>
</dbReference>
<comment type="function">
    <text evidence="17">Catalyzes the conjugation of the 1'-hydroxyl group of D-myo-inositol-3-phosphate (also named L-myo-inositol-1-phosphate) with a lipid tail of cytidine diphosphate diacylglycerol (CDP-DAG), forming phosphatidylinositol phosphate (PIP) and CMP. PIP is a precursor of phosphatidylinositol (PI) which is an essential lipid required for cell wall formation.</text>
</comment>
<comment type="subunit">
    <text evidence="5 17">Homodimer.</text>
</comment>
<dbReference type="RefSeq" id="WP_208054137.1">
    <property type="nucleotide sequence ID" value="NZ_JAGEMK010000001.1"/>
</dbReference>
<comment type="caution">
    <text evidence="17">Lacks conserved residue(s) required for the propagation of feature annotation.</text>
</comment>
<evidence type="ECO:0000256" key="12">
    <source>
        <dbReference type="ARBA" id="ARBA00023136"/>
    </source>
</evidence>
<dbReference type="Pfam" id="PF01066">
    <property type="entry name" value="CDP-OH_P_transf"/>
    <property type="match status" value="1"/>
</dbReference>
<feature type="binding site" evidence="17">
    <location>
        <position position="65"/>
    </location>
    <ligand>
        <name>Mg(2+)</name>
        <dbReference type="ChEBI" id="CHEBI:18420"/>
        <label>1</label>
    </ligand>
</feature>
<feature type="binding site" evidence="17">
    <location>
        <position position="73"/>
    </location>
    <ligand>
        <name>a CDP-1,2-diacyl-sn-glycerol</name>
        <dbReference type="ChEBI" id="CHEBI:58332"/>
    </ligand>
</feature>
<evidence type="ECO:0000256" key="13">
    <source>
        <dbReference type="ARBA" id="ARBA00023935"/>
    </source>
</evidence>
<feature type="transmembrane region" description="Helical" evidence="17">
    <location>
        <begin position="153"/>
        <end position="181"/>
    </location>
</feature>
<keyword evidence="8 17" id="KW-0812">Transmembrane</keyword>
<evidence type="ECO:0000256" key="9">
    <source>
        <dbReference type="ARBA" id="ARBA00022723"/>
    </source>
</evidence>
<evidence type="ECO:0000256" key="6">
    <source>
        <dbReference type="ARBA" id="ARBA00022475"/>
    </source>
</evidence>
<dbReference type="EC" id="2.7.8.-" evidence="17"/>
<dbReference type="GO" id="GO:0008654">
    <property type="term" value="P:phospholipid biosynthetic process"/>
    <property type="evidence" value="ECO:0007669"/>
    <property type="project" value="UniProtKB-UniRule"/>
</dbReference>
<dbReference type="HAMAP" id="MF_02241">
    <property type="entry name" value="PIP_synthase"/>
    <property type="match status" value="1"/>
</dbReference>
<evidence type="ECO:0000256" key="3">
    <source>
        <dbReference type="ARBA" id="ARBA00005189"/>
    </source>
</evidence>
<dbReference type="AlphaFoldDB" id="A0A939RTU1"/>
<dbReference type="GO" id="GO:0016780">
    <property type="term" value="F:phosphotransferase activity, for other substituted phosphate groups"/>
    <property type="evidence" value="ECO:0007669"/>
    <property type="project" value="UniProtKB-UniRule"/>
</dbReference>
<reference evidence="19" key="1">
    <citation type="submission" date="2021-03" db="EMBL/GenBank/DDBJ databases">
        <title>Actinotalea soli sp. nov., isolated from soil.</title>
        <authorList>
            <person name="Ping W."/>
            <person name="Zhang J."/>
        </authorList>
    </citation>
    <scope>NUCLEOTIDE SEQUENCE</scope>
    <source>
        <strain evidence="19">BY-33</strain>
    </source>
</reference>
<organism evidence="19 20">
    <name type="scientific">Actinotalea soli</name>
    <dbReference type="NCBI Taxonomy" id="2819234"/>
    <lineage>
        <taxon>Bacteria</taxon>
        <taxon>Bacillati</taxon>
        <taxon>Actinomycetota</taxon>
        <taxon>Actinomycetes</taxon>
        <taxon>Micrococcales</taxon>
        <taxon>Cellulomonadaceae</taxon>
        <taxon>Actinotalea</taxon>
    </lineage>
</organism>
<dbReference type="EMBL" id="JAGEMK010000001">
    <property type="protein sequence ID" value="MBO1750490.1"/>
    <property type="molecule type" value="Genomic_DNA"/>
</dbReference>
<dbReference type="GO" id="GO:0000287">
    <property type="term" value="F:magnesium ion binding"/>
    <property type="evidence" value="ECO:0007669"/>
    <property type="project" value="UniProtKB-UniRule"/>
</dbReference>
<dbReference type="InterPro" id="IPR043130">
    <property type="entry name" value="CDP-OH_PTrfase_TM_dom"/>
</dbReference>
<keyword evidence="17" id="KW-0594">Phospholipid biosynthesis</keyword>
<evidence type="ECO:0000256" key="10">
    <source>
        <dbReference type="ARBA" id="ARBA00022842"/>
    </source>
</evidence>
<evidence type="ECO:0000256" key="11">
    <source>
        <dbReference type="ARBA" id="ARBA00022989"/>
    </source>
</evidence>
<comment type="cofactor">
    <cofactor evidence="17">
        <name>Mg(2+)</name>
        <dbReference type="ChEBI" id="CHEBI:18420"/>
    </cofactor>
    <text evidence="17">Contains a di-nuclear catalytic Mg(2+) center.</text>
</comment>
<evidence type="ECO:0000256" key="8">
    <source>
        <dbReference type="ARBA" id="ARBA00022692"/>
    </source>
</evidence>
<comment type="subcellular location">
    <subcellularLocation>
        <location evidence="1 17">Cell membrane</location>
        <topology evidence="1 17">Multi-pass membrane protein</topology>
    </subcellularLocation>
</comment>
<sequence>MLSRLRGVVGRALDPVAGALLRAGLSPDVVTVVGTLGVVLAALLLYPQGHLLAGTLVITVFVLSDLLDGAMARRSGRAGPWGAFLDSTLDRFGDAAIFSGLVLYFAGRGEAPLIAGLALACLVLGSIVPYARARAEGLGLTANVGIAERADRLAAVLVATGVVGLGAPTAVLTVVLGLLAVASLVTVVQRMATVRRQIMRAVP</sequence>
<dbReference type="NCBIfam" id="NF045883">
    <property type="entry name" value="PIPSynth"/>
    <property type="match status" value="1"/>
</dbReference>
<dbReference type="Proteomes" id="UP000664209">
    <property type="component" value="Unassembled WGS sequence"/>
</dbReference>
<feature type="transmembrane region" description="Helical" evidence="17">
    <location>
        <begin position="51"/>
        <end position="67"/>
    </location>
</feature>
<keyword evidence="20" id="KW-1185">Reference proteome</keyword>
<evidence type="ECO:0000256" key="7">
    <source>
        <dbReference type="ARBA" id="ARBA00022679"/>
    </source>
</evidence>
<evidence type="ECO:0000256" key="15">
    <source>
        <dbReference type="ARBA" id="ARBA00033137"/>
    </source>
</evidence>
<feature type="active site" description="Proton acceptor" evidence="17">
    <location>
        <position position="90"/>
    </location>
</feature>
<evidence type="ECO:0000313" key="20">
    <source>
        <dbReference type="Proteomes" id="UP000664209"/>
    </source>
</evidence>
<keyword evidence="10 17" id="KW-0460">Magnesium</keyword>
<evidence type="ECO:0000256" key="4">
    <source>
        <dbReference type="ARBA" id="ARBA00010441"/>
    </source>
</evidence>
<keyword evidence="6 17" id="KW-1003">Cell membrane</keyword>
<proteinExistence type="inferred from homology"/>
<feature type="transmembrane region" description="Helical" evidence="17">
    <location>
        <begin position="113"/>
        <end position="132"/>
    </location>
</feature>
<feature type="binding site" evidence="17">
    <location>
        <position position="68"/>
    </location>
    <ligand>
        <name>Mg(2+)</name>
        <dbReference type="ChEBI" id="CHEBI:18420"/>
        <label>1</label>
    </ligand>
</feature>
<keyword evidence="11 17" id="KW-1133">Transmembrane helix</keyword>
<keyword evidence="17" id="KW-0444">Lipid biosynthesis</keyword>
<gene>
    <name evidence="19" type="ORF">J4G33_01580</name>
</gene>
<keyword evidence="17" id="KW-0443">Lipid metabolism</keyword>
<comment type="caution">
    <text evidence="19">The sequence shown here is derived from an EMBL/GenBank/DDBJ whole genome shotgun (WGS) entry which is preliminary data.</text>
</comment>
<feature type="transmembrane region" description="Helical" evidence="17">
    <location>
        <begin position="20"/>
        <end position="45"/>
    </location>
</feature>
<dbReference type="InterPro" id="IPR000462">
    <property type="entry name" value="CDP-OH_P_trans"/>
</dbReference>
<evidence type="ECO:0000256" key="14">
    <source>
        <dbReference type="ARBA" id="ARBA00024082"/>
    </source>
</evidence>
<comment type="pathway">
    <text evidence="3">Lipid metabolism.</text>
</comment>
<evidence type="ECO:0000256" key="16">
    <source>
        <dbReference type="ARBA" id="ARBA00048865"/>
    </source>
</evidence>
<comment type="catalytic activity">
    <reaction evidence="16 17">
        <text>a CDP-1,2-diacyl-sn-glycerol + 1D-myo-inositol 3-phosphate = a 1,2-diacyl-sn-glycero-3-phospho-(1D-myo-inositol-3-phosphate) + CMP + H(+)</text>
        <dbReference type="Rhea" id="RHEA:60504"/>
        <dbReference type="ChEBI" id="CHEBI:15378"/>
        <dbReference type="ChEBI" id="CHEBI:58088"/>
        <dbReference type="ChEBI" id="CHEBI:58332"/>
        <dbReference type="ChEBI" id="CHEBI:58401"/>
        <dbReference type="ChEBI" id="CHEBI:60377"/>
    </reaction>
</comment>
<comment type="similarity">
    <text evidence="4 17 18">Belongs to the CDP-alcohol phosphatidyltransferase class-I family.</text>
</comment>
<evidence type="ECO:0000313" key="19">
    <source>
        <dbReference type="EMBL" id="MBO1750490.1"/>
    </source>
</evidence>
<feature type="binding site" evidence="17">
    <location>
        <position position="69"/>
    </location>
    <ligand>
        <name>a CDP-1,2-diacyl-sn-glycerol</name>
        <dbReference type="ChEBI" id="CHEBI:58332"/>
    </ligand>
</feature>
<evidence type="ECO:0000256" key="1">
    <source>
        <dbReference type="ARBA" id="ARBA00004651"/>
    </source>
</evidence>